<keyword evidence="3" id="KW-1185">Reference proteome</keyword>
<proteinExistence type="predicted"/>
<organism evidence="2 3">
    <name type="scientific">Tigriopus californicus</name>
    <name type="common">Marine copepod</name>
    <dbReference type="NCBI Taxonomy" id="6832"/>
    <lineage>
        <taxon>Eukaryota</taxon>
        <taxon>Metazoa</taxon>
        <taxon>Ecdysozoa</taxon>
        <taxon>Arthropoda</taxon>
        <taxon>Crustacea</taxon>
        <taxon>Multicrustacea</taxon>
        <taxon>Hexanauplia</taxon>
        <taxon>Copepoda</taxon>
        <taxon>Harpacticoida</taxon>
        <taxon>Harpacticidae</taxon>
        <taxon>Tigriopus</taxon>
    </lineage>
</organism>
<dbReference type="OMA" id="VWKPPRN"/>
<name>A0A553PN74_TIGCA</name>
<sequence>MTPRINQQSKWMVVILSLTSILSHNVCQGCSRDSSDDEYRVVRRTDSDGKQLVVAVGDDARLSCQTNVPWKTCVWKPPRNGVRELKCEFGRKKVEHMTCPSFPEIHFDKERSAGQSCTIVVHQITEHHEGNWGCELEIDVPTLQEKVIVKDKVRLMARGWRYP</sequence>
<reference evidence="2 3" key="1">
    <citation type="journal article" date="2018" name="Nat. Ecol. Evol.">
        <title>Genomic signatures of mitonuclear coevolution across populations of Tigriopus californicus.</title>
        <authorList>
            <person name="Barreto F.S."/>
            <person name="Watson E.T."/>
            <person name="Lima T.G."/>
            <person name="Willett C.S."/>
            <person name="Edmands S."/>
            <person name="Li W."/>
            <person name="Burton R.S."/>
        </authorList>
    </citation>
    <scope>NUCLEOTIDE SEQUENCE [LARGE SCALE GENOMIC DNA]</scope>
    <source>
        <strain evidence="2 3">San Diego</strain>
    </source>
</reference>
<feature type="signal peptide" evidence="1">
    <location>
        <begin position="1"/>
        <end position="23"/>
    </location>
</feature>
<dbReference type="Gene3D" id="2.60.40.10">
    <property type="entry name" value="Immunoglobulins"/>
    <property type="match status" value="1"/>
</dbReference>
<protein>
    <recommendedName>
        <fullName evidence="4">Immunoglobulin subtype domain-containing protein</fullName>
    </recommendedName>
</protein>
<dbReference type="AlphaFoldDB" id="A0A553PN74"/>
<feature type="chain" id="PRO_5021946650" description="Immunoglobulin subtype domain-containing protein" evidence="1">
    <location>
        <begin position="24"/>
        <end position="163"/>
    </location>
</feature>
<evidence type="ECO:0000256" key="1">
    <source>
        <dbReference type="SAM" id="SignalP"/>
    </source>
</evidence>
<evidence type="ECO:0008006" key="4">
    <source>
        <dbReference type="Google" id="ProtNLM"/>
    </source>
</evidence>
<evidence type="ECO:0000313" key="3">
    <source>
        <dbReference type="Proteomes" id="UP000318571"/>
    </source>
</evidence>
<dbReference type="EMBL" id="VCGU01000002">
    <property type="protein sequence ID" value="TRY79127.1"/>
    <property type="molecule type" value="Genomic_DNA"/>
</dbReference>
<gene>
    <name evidence="2" type="ORF">TCAL_12390</name>
</gene>
<dbReference type="OrthoDB" id="10393839at2759"/>
<evidence type="ECO:0000313" key="2">
    <source>
        <dbReference type="EMBL" id="TRY79127.1"/>
    </source>
</evidence>
<dbReference type="Proteomes" id="UP000318571">
    <property type="component" value="Chromosome 6"/>
</dbReference>
<keyword evidence="1" id="KW-0732">Signal</keyword>
<comment type="caution">
    <text evidence="2">The sequence shown here is derived from an EMBL/GenBank/DDBJ whole genome shotgun (WGS) entry which is preliminary data.</text>
</comment>
<accession>A0A553PN74</accession>
<dbReference type="InterPro" id="IPR013783">
    <property type="entry name" value="Ig-like_fold"/>
</dbReference>